<evidence type="ECO:0000256" key="6">
    <source>
        <dbReference type="ARBA" id="ARBA00023242"/>
    </source>
</evidence>
<evidence type="ECO:0000256" key="1">
    <source>
        <dbReference type="ARBA" id="ARBA00004123"/>
    </source>
</evidence>
<proteinExistence type="inferred from homology"/>
<evidence type="ECO:0000259" key="9">
    <source>
        <dbReference type="SMART" id="SM01367"/>
    </source>
</evidence>
<feature type="domain" description="Retinoblastoma-associated protein A-box" evidence="10">
    <location>
        <begin position="427"/>
        <end position="627"/>
    </location>
</feature>
<evidence type="ECO:0000256" key="4">
    <source>
        <dbReference type="ARBA" id="ARBA00023015"/>
    </source>
</evidence>
<dbReference type="Pfam" id="PF01858">
    <property type="entry name" value="RB_A"/>
    <property type="match status" value="1"/>
</dbReference>
<dbReference type="SMART" id="SM01367">
    <property type="entry name" value="DUF3452"/>
    <property type="match status" value="1"/>
</dbReference>
<evidence type="ECO:0000313" key="11">
    <source>
        <dbReference type="EMBL" id="KAH7422325.1"/>
    </source>
</evidence>
<dbReference type="GO" id="GO:0005634">
    <property type="term" value="C:nucleus"/>
    <property type="evidence" value="ECO:0007669"/>
    <property type="project" value="UniProtKB-SubCell"/>
</dbReference>
<keyword evidence="3" id="KW-0678">Repressor</keyword>
<dbReference type="Pfam" id="PF11934">
    <property type="entry name" value="DUF3452"/>
    <property type="match status" value="1"/>
</dbReference>
<name>A0A8T2TLK3_CERRI</name>
<comment type="similarity">
    <text evidence="2">Belongs to the retinoblastoma protein (RB) family.</text>
</comment>
<organism evidence="11 12">
    <name type="scientific">Ceratopteris richardii</name>
    <name type="common">Triangle waterfern</name>
    <dbReference type="NCBI Taxonomy" id="49495"/>
    <lineage>
        <taxon>Eukaryota</taxon>
        <taxon>Viridiplantae</taxon>
        <taxon>Streptophyta</taxon>
        <taxon>Embryophyta</taxon>
        <taxon>Tracheophyta</taxon>
        <taxon>Polypodiopsida</taxon>
        <taxon>Polypodiidae</taxon>
        <taxon>Polypodiales</taxon>
        <taxon>Pteridineae</taxon>
        <taxon>Pteridaceae</taxon>
        <taxon>Parkerioideae</taxon>
        <taxon>Ceratopteris</taxon>
    </lineage>
</organism>
<dbReference type="InterPro" id="IPR002720">
    <property type="entry name" value="RB_A"/>
</dbReference>
<dbReference type="FunFam" id="1.10.472.10:FF:000030">
    <property type="entry name" value="Retinoblastoma-related protein 1"/>
    <property type="match status" value="1"/>
</dbReference>
<sequence length="997" mass="112125">MEIPGTNALSDLTSVESRPSSACPSTELCLAESQTMLSRAEALLRDCFQVHFQELDDTRCAAFRLFKETEHHMESCRGAFGSLNEANFVKCWIASIIYYAFRLTRKRGGGDFTLTKLLFSLDIQVLDFFKEAAAFLQKADSVLRTLHEDAYIEFQKHIRKMQAIFVHLTALYDNYEKNFFKFFAPNETPLPVVSNSLDCCSEKYLYLRFGWMLFLSLRIHCSEQFEDLMTCANGLIAVFVILIIHLPRGIRKVSLNDRAIYAVCSNAGVSIVSSLCHLYDASEEDVRNMLNTVNAMIQSLIEGRRMPIVLDNDSEQTKGMDTEGLRCYQALLKPEDIIFSTHALDREYIGVYQMEGGLDERCFLPEMGFSTAPTCQLSFSLRGVKRKYEDLCSPSKPLDSRAQTLAECISTPPPKVKSTGHKMPPPTPVSVSMSTSKWLRSVIAPLPAEPSPLLLSYLKSCNGNMAKEVIERAHMLLDLVFSFESCKGSLSEYANSISILSGGWTSQRRLEALKLYFKVLGAMCEAEVQRLNTENLSPLLSNDRFHRCLLACSVEVVVASYSTVSIAFPAVLDRMGITAFDLNKVIESFVRHEETLPRELKRHLNTVEERLLESLAWSKGSSMYNSLMISRPHLKSEICQQGLLADPMPSLECLKSQYECSFQQYSLESTARHALEDFQGMLLPSTSVASSSKREDATVTPLILSPIKERSSFVAVTPTKLMTQRPLHSAFASPQKHSSGAGDSSVETAISIFFQKVLKLAAIRIKLICGVLKQPSHLMEDIYKLFQHLLHEETHLFFNRHIDQIILCSLFGVCKVEKIKLTFKEIVQGYRQLSHHKPHVFRAVPLAPREGRPMAGDIIQFYNDIFIPSAKAYLIELSTQTISTNVNDDSEKVEGVPVSSPFRRSLFDASPRKVSASHNIYVSPLKTSRVLSPHSRRLYACIGESTHAYQSPSKDLTDINRRLNGRRPGRLDFSDVELISDAFISGNNSSNKDDKRT</sequence>
<feature type="region of interest" description="Disordered" evidence="8">
    <location>
        <begin position="1"/>
        <end position="22"/>
    </location>
</feature>
<evidence type="ECO:0000256" key="2">
    <source>
        <dbReference type="ARBA" id="ARBA00009475"/>
    </source>
</evidence>
<dbReference type="GO" id="GO:2000134">
    <property type="term" value="P:negative regulation of G1/S transition of mitotic cell cycle"/>
    <property type="evidence" value="ECO:0007669"/>
    <property type="project" value="TreeGrafter"/>
</dbReference>
<dbReference type="PANTHER" id="PTHR13742">
    <property type="entry name" value="RETINOBLASTOMA-ASSOCIATED PROTEIN RB -RELATED"/>
    <property type="match status" value="1"/>
</dbReference>
<evidence type="ECO:0000259" key="10">
    <source>
        <dbReference type="SMART" id="SM01368"/>
    </source>
</evidence>
<dbReference type="GO" id="GO:0005667">
    <property type="term" value="C:transcription regulator complex"/>
    <property type="evidence" value="ECO:0007669"/>
    <property type="project" value="TreeGrafter"/>
</dbReference>
<dbReference type="SUPFAM" id="SSF47954">
    <property type="entry name" value="Cyclin-like"/>
    <property type="match status" value="2"/>
</dbReference>
<dbReference type="Proteomes" id="UP000825935">
    <property type="component" value="Chromosome 12"/>
</dbReference>
<evidence type="ECO:0000256" key="8">
    <source>
        <dbReference type="SAM" id="MobiDB-lite"/>
    </source>
</evidence>
<dbReference type="InterPro" id="IPR024599">
    <property type="entry name" value="RB_N"/>
</dbReference>
<keyword evidence="5" id="KW-0804">Transcription</keyword>
<keyword evidence="4" id="KW-0805">Transcription regulation</keyword>
<dbReference type="Gene3D" id="1.10.472.140">
    <property type="match status" value="1"/>
</dbReference>
<dbReference type="GO" id="GO:0032875">
    <property type="term" value="P:regulation of DNA endoreduplication"/>
    <property type="evidence" value="ECO:0007669"/>
    <property type="project" value="UniProtKB-ARBA"/>
</dbReference>
<accession>A0A8T2TLK3</accession>
<dbReference type="GO" id="GO:0000977">
    <property type="term" value="F:RNA polymerase II transcription regulatory region sequence-specific DNA binding"/>
    <property type="evidence" value="ECO:0007669"/>
    <property type="project" value="TreeGrafter"/>
</dbReference>
<reference evidence="11" key="1">
    <citation type="submission" date="2021-08" db="EMBL/GenBank/DDBJ databases">
        <title>WGS assembly of Ceratopteris richardii.</title>
        <authorList>
            <person name="Marchant D.B."/>
            <person name="Chen G."/>
            <person name="Jenkins J."/>
            <person name="Shu S."/>
            <person name="Leebens-Mack J."/>
            <person name="Grimwood J."/>
            <person name="Schmutz J."/>
            <person name="Soltis P."/>
            <person name="Soltis D."/>
            <person name="Chen Z.-H."/>
        </authorList>
    </citation>
    <scope>NUCLEOTIDE SEQUENCE</scope>
    <source>
        <strain evidence="11">Whitten #5841</strain>
        <tissue evidence="11">Leaf</tissue>
    </source>
</reference>
<dbReference type="PANTHER" id="PTHR13742:SF17">
    <property type="entry name" value="RE32990P-RELATED"/>
    <property type="match status" value="1"/>
</dbReference>
<evidence type="ECO:0000256" key="3">
    <source>
        <dbReference type="ARBA" id="ARBA00022491"/>
    </source>
</evidence>
<evidence type="ECO:0000256" key="7">
    <source>
        <dbReference type="ARBA" id="ARBA00023306"/>
    </source>
</evidence>
<dbReference type="Gene3D" id="1.10.472.10">
    <property type="entry name" value="Cyclin-like"/>
    <property type="match status" value="2"/>
</dbReference>
<dbReference type="InterPro" id="IPR002719">
    <property type="entry name" value="RB_B"/>
</dbReference>
<dbReference type="EMBL" id="CM035417">
    <property type="protein sequence ID" value="KAH7422325.1"/>
    <property type="molecule type" value="Genomic_DNA"/>
</dbReference>
<dbReference type="OrthoDB" id="844594at2759"/>
<dbReference type="InterPro" id="IPR036915">
    <property type="entry name" value="Cyclin-like_sf"/>
</dbReference>
<evidence type="ECO:0008006" key="13">
    <source>
        <dbReference type="Google" id="ProtNLM"/>
    </source>
</evidence>
<feature type="domain" description="Retinoblastoma-associated protein N-terminal" evidence="9">
    <location>
        <begin position="103"/>
        <end position="245"/>
    </location>
</feature>
<comment type="caution">
    <text evidence="11">The sequence shown here is derived from an EMBL/GenBank/DDBJ whole genome shotgun (WGS) entry which is preliminary data.</text>
</comment>
<dbReference type="GO" id="GO:0000785">
    <property type="term" value="C:chromatin"/>
    <property type="evidence" value="ECO:0007669"/>
    <property type="project" value="TreeGrafter"/>
</dbReference>
<protein>
    <recommendedName>
        <fullName evidence="13">Retinoblastoma-related protein</fullName>
    </recommendedName>
</protein>
<keyword evidence="6" id="KW-0539">Nucleus</keyword>
<dbReference type="Pfam" id="PF01857">
    <property type="entry name" value="RB_B"/>
    <property type="match status" value="1"/>
</dbReference>
<gene>
    <name evidence="11" type="ORF">KP509_12G003800</name>
</gene>
<dbReference type="OMA" id="RSCQMSI"/>
<dbReference type="AlphaFoldDB" id="A0A8T2TLK3"/>
<dbReference type="GO" id="GO:0006357">
    <property type="term" value="P:regulation of transcription by RNA polymerase II"/>
    <property type="evidence" value="ECO:0007669"/>
    <property type="project" value="InterPro"/>
</dbReference>
<comment type="subcellular location">
    <subcellularLocation>
        <location evidence="1">Nucleus</location>
    </subcellularLocation>
</comment>
<keyword evidence="7" id="KW-0131">Cell cycle</keyword>
<keyword evidence="12" id="KW-1185">Reference proteome</keyword>
<evidence type="ECO:0000313" key="12">
    <source>
        <dbReference type="Proteomes" id="UP000825935"/>
    </source>
</evidence>
<dbReference type="InterPro" id="IPR028309">
    <property type="entry name" value="RB_fam"/>
</dbReference>
<dbReference type="SMART" id="SM01368">
    <property type="entry name" value="RB_A"/>
    <property type="match status" value="1"/>
</dbReference>
<evidence type="ECO:0000256" key="5">
    <source>
        <dbReference type="ARBA" id="ARBA00023163"/>
    </source>
</evidence>
<feature type="compositionally biased region" description="Polar residues" evidence="8">
    <location>
        <begin position="7"/>
        <end position="22"/>
    </location>
</feature>
<dbReference type="GO" id="GO:0030154">
    <property type="term" value="P:cell differentiation"/>
    <property type="evidence" value="ECO:0007669"/>
    <property type="project" value="TreeGrafter"/>
</dbReference>